<gene>
    <name evidence="10" type="ORF">J2S11_004094</name>
</gene>
<reference evidence="10 11" key="1">
    <citation type="submission" date="2023-07" db="EMBL/GenBank/DDBJ databases">
        <title>Genomic Encyclopedia of Type Strains, Phase IV (KMG-IV): sequencing the most valuable type-strain genomes for metagenomic binning, comparative biology and taxonomic classification.</title>
        <authorList>
            <person name="Goeker M."/>
        </authorList>
    </citation>
    <scope>NUCLEOTIDE SEQUENCE [LARGE SCALE GENOMIC DNA]</scope>
    <source>
        <strain evidence="10 11">DSM 12751</strain>
    </source>
</reference>
<dbReference type="PANTHER" id="PTHR30330:SF7">
    <property type="entry name" value="SODIUM_PROTON-DEPENDENT ALANINE CARRIER PROTEIN YRBD-RELATED"/>
    <property type="match status" value="1"/>
</dbReference>
<comment type="caution">
    <text evidence="10">The sequence shown here is derived from an EMBL/GenBank/DDBJ whole genome shotgun (WGS) entry which is preliminary data.</text>
</comment>
<feature type="transmembrane region" description="Helical" evidence="9">
    <location>
        <begin position="369"/>
        <end position="392"/>
    </location>
</feature>
<feature type="transmembrane region" description="Helical" evidence="9">
    <location>
        <begin position="80"/>
        <end position="104"/>
    </location>
</feature>
<proteinExistence type="inferred from homology"/>
<keyword evidence="8 9" id="KW-0472">Membrane</keyword>
<feature type="transmembrane region" description="Helical" evidence="9">
    <location>
        <begin position="313"/>
        <end position="334"/>
    </location>
</feature>
<evidence type="ECO:0000256" key="7">
    <source>
        <dbReference type="ARBA" id="ARBA00022989"/>
    </source>
</evidence>
<evidence type="ECO:0000256" key="5">
    <source>
        <dbReference type="ARBA" id="ARBA00022692"/>
    </source>
</evidence>
<keyword evidence="4 9" id="KW-1003">Cell membrane</keyword>
<dbReference type="InterPro" id="IPR001463">
    <property type="entry name" value="Na/Ala_symport"/>
</dbReference>
<keyword evidence="6 9" id="KW-0769">Symport</keyword>
<dbReference type="PANTHER" id="PTHR30330">
    <property type="entry name" value="AGSS FAMILY TRANSPORTER, SODIUM-ALANINE"/>
    <property type="match status" value="1"/>
</dbReference>
<feature type="transmembrane region" description="Helical" evidence="9">
    <location>
        <begin position="249"/>
        <end position="274"/>
    </location>
</feature>
<comment type="similarity">
    <text evidence="2 9">Belongs to the alanine or glycine:cation symporter (AGCS) (TC 2.A.25) family.</text>
</comment>
<dbReference type="PROSITE" id="PS00873">
    <property type="entry name" value="NA_ALANINE_SYMP"/>
    <property type="match status" value="1"/>
</dbReference>
<protein>
    <submittedName>
        <fullName evidence="10">AGCS family alanine or glycine:cation symporter</fullName>
    </submittedName>
</protein>
<evidence type="ECO:0000256" key="6">
    <source>
        <dbReference type="ARBA" id="ARBA00022847"/>
    </source>
</evidence>
<name>A0ABT9W4G7_9BACI</name>
<keyword evidence="3 9" id="KW-0813">Transport</keyword>
<feature type="transmembrane region" description="Helical" evidence="9">
    <location>
        <begin position="29"/>
        <end position="49"/>
    </location>
</feature>
<dbReference type="RefSeq" id="WP_307397662.1">
    <property type="nucleotide sequence ID" value="NZ_BAAADK010000047.1"/>
</dbReference>
<dbReference type="EMBL" id="JAUSTY010000024">
    <property type="protein sequence ID" value="MDQ0168142.1"/>
    <property type="molecule type" value="Genomic_DNA"/>
</dbReference>
<feature type="transmembrane region" description="Helical" evidence="9">
    <location>
        <begin position="408"/>
        <end position="426"/>
    </location>
</feature>
<feature type="transmembrane region" description="Helical" evidence="9">
    <location>
        <begin position="432"/>
        <end position="455"/>
    </location>
</feature>
<keyword evidence="7 9" id="KW-1133">Transmembrane helix</keyword>
<sequence>MTGILEWLESSVAWLFEWLDSSVAWLDGIIWSNALIILCLGAGLLFSILTRFSQVRHLKEMVKLMFAGKSSKEGISSFQALSLALSGRVGTGNIAGVATAIAYGGPGAVFWMWIIAFLGAGSAFVESTLSQIYKTKLDGQYRGGPAFYIEKGLNIKWYAILFAIVTVIATGLLLPGVQANSIGSSMEEAFNITPLWTGLILIFILGIIILGGIKRIANTAMVVVPFMAVAYILIALVIVGINYAQIPEVFMLIINSAFGVDATFGGILGSAIAWGVRRGIYSNEAGQGTAPHASAAARVTHPVKQGLVQSFSVYIDTLFICSATAFMILITGMYNVTPDGQEALVMNAGAVEAGPAYTQQAVESALPGFGAPFVAIALLFFAFTTIMAYYYMAETNLAYIMSKKRKKWLEFVLKIGILAAVLYGCIREADLAWALGDIGVGSMAWLNLIAILLLMKPALKALRDYEQQKRAGLDPIFNPEKLGIKNATFWTTDFMEDEKEAILVAEKKASSNDISSY</sequence>
<evidence type="ECO:0000313" key="11">
    <source>
        <dbReference type="Proteomes" id="UP001235840"/>
    </source>
</evidence>
<keyword evidence="11" id="KW-1185">Reference proteome</keyword>
<evidence type="ECO:0000256" key="9">
    <source>
        <dbReference type="RuleBase" id="RU363064"/>
    </source>
</evidence>
<evidence type="ECO:0000313" key="10">
    <source>
        <dbReference type="EMBL" id="MDQ0168142.1"/>
    </source>
</evidence>
<accession>A0ABT9W4G7</accession>
<dbReference type="Gene3D" id="1.20.1740.10">
    <property type="entry name" value="Amino acid/polyamine transporter I"/>
    <property type="match status" value="1"/>
</dbReference>
<evidence type="ECO:0000256" key="3">
    <source>
        <dbReference type="ARBA" id="ARBA00022448"/>
    </source>
</evidence>
<dbReference type="NCBIfam" id="TIGR00835">
    <property type="entry name" value="agcS"/>
    <property type="match status" value="1"/>
</dbReference>
<dbReference type="Pfam" id="PF01235">
    <property type="entry name" value="Na_Ala_symp"/>
    <property type="match status" value="1"/>
</dbReference>
<evidence type="ECO:0000256" key="4">
    <source>
        <dbReference type="ARBA" id="ARBA00022475"/>
    </source>
</evidence>
<organism evidence="10 11">
    <name type="scientific">Caldalkalibacillus horti</name>
    <dbReference type="NCBI Taxonomy" id="77523"/>
    <lineage>
        <taxon>Bacteria</taxon>
        <taxon>Bacillati</taxon>
        <taxon>Bacillota</taxon>
        <taxon>Bacilli</taxon>
        <taxon>Bacillales</taxon>
        <taxon>Bacillaceae</taxon>
        <taxon>Caldalkalibacillus</taxon>
    </lineage>
</organism>
<dbReference type="PRINTS" id="PR00175">
    <property type="entry name" value="NAALASMPORT"/>
</dbReference>
<evidence type="ECO:0000256" key="2">
    <source>
        <dbReference type="ARBA" id="ARBA00009261"/>
    </source>
</evidence>
<comment type="subcellular location">
    <subcellularLocation>
        <location evidence="1 9">Cell membrane</location>
        <topology evidence="1 9">Multi-pass membrane protein</topology>
    </subcellularLocation>
</comment>
<feature type="transmembrane region" description="Helical" evidence="9">
    <location>
        <begin position="154"/>
        <end position="174"/>
    </location>
</feature>
<feature type="transmembrane region" description="Helical" evidence="9">
    <location>
        <begin position="194"/>
        <end position="213"/>
    </location>
</feature>
<feature type="transmembrane region" description="Helical" evidence="9">
    <location>
        <begin position="220"/>
        <end position="243"/>
    </location>
</feature>
<keyword evidence="5 9" id="KW-0812">Transmembrane</keyword>
<feature type="transmembrane region" description="Helical" evidence="9">
    <location>
        <begin position="110"/>
        <end position="133"/>
    </location>
</feature>
<evidence type="ECO:0000256" key="1">
    <source>
        <dbReference type="ARBA" id="ARBA00004651"/>
    </source>
</evidence>
<dbReference type="Proteomes" id="UP001235840">
    <property type="component" value="Unassembled WGS sequence"/>
</dbReference>
<evidence type="ECO:0000256" key="8">
    <source>
        <dbReference type="ARBA" id="ARBA00023136"/>
    </source>
</evidence>